<dbReference type="STRING" id="1367422.A0A178Z9P4"/>
<dbReference type="SUPFAM" id="SSF51905">
    <property type="entry name" value="FAD/NAD(P)-binding domain"/>
    <property type="match status" value="1"/>
</dbReference>
<evidence type="ECO:0000256" key="1">
    <source>
        <dbReference type="ARBA" id="ARBA00001974"/>
    </source>
</evidence>
<dbReference type="GeneID" id="30014115"/>
<evidence type="ECO:0000256" key="5">
    <source>
        <dbReference type="ARBA" id="ARBA00023033"/>
    </source>
</evidence>
<keyword evidence="4" id="KW-0560">Oxidoreductase</keyword>
<proteinExistence type="predicted"/>
<reference evidence="7 8" key="1">
    <citation type="submission" date="2016-04" db="EMBL/GenBank/DDBJ databases">
        <title>Draft genome of Fonsecaea erecta CBS 125763.</title>
        <authorList>
            <person name="Weiss V.A."/>
            <person name="Vicente V.A."/>
            <person name="Raittz R.T."/>
            <person name="Moreno L.F."/>
            <person name="De Souza E.M."/>
            <person name="Pedrosa F.O."/>
            <person name="Steffens M.B."/>
            <person name="Faoro H."/>
            <person name="Tadra-Sfeir M.Z."/>
            <person name="Najafzadeh M.J."/>
            <person name="Felipe M.S."/>
            <person name="Teixeira M."/>
            <person name="Sun J."/>
            <person name="Xi L."/>
            <person name="Gomes R."/>
            <person name="De Azevedo C.M."/>
            <person name="Salgado C.G."/>
            <person name="Da Silva M.B."/>
            <person name="Nascimento M.F."/>
            <person name="Queiroz-Telles F."/>
            <person name="Attili D.S."/>
            <person name="Gorbushina A."/>
        </authorList>
    </citation>
    <scope>NUCLEOTIDE SEQUENCE [LARGE SCALE GENOMIC DNA]</scope>
    <source>
        <strain evidence="7 8">CBS 125763</strain>
    </source>
</reference>
<dbReference type="InterPro" id="IPR002938">
    <property type="entry name" value="FAD-bd"/>
</dbReference>
<comment type="cofactor">
    <cofactor evidence="1">
        <name>FAD</name>
        <dbReference type="ChEBI" id="CHEBI:57692"/>
    </cofactor>
</comment>
<keyword evidence="3" id="KW-0274">FAD</keyword>
<dbReference type="EMBL" id="LVYI01000010">
    <property type="protein sequence ID" value="OAP55795.1"/>
    <property type="molecule type" value="Genomic_DNA"/>
</dbReference>
<protein>
    <recommendedName>
        <fullName evidence="6">FAD-binding domain-containing protein</fullName>
    </recommendedName>
</protein>
<evidence type="ECO:0000256" key="3">
    <source>
        <dbReference type="ARBA" id="ARBA00022827"/>
    </source>
</evidence>
<dbReference type="PANTHER" id="PTHR47178:SF5">
    <property type="entry name" value="FAD-BINDING DOMAIN-CONTAINING PROTEIN"/>
    <property type="match status" value="1"/>
</dbReference>
<evidence type="ECO:0000256" key="4">
    <source>
        <dbReference type="ARBA" id="ARBA00023002"/>
    </source>
</evidence>
<dbReference type="PANTHER" id="PTHR47178">
    <property type="entry name" value="MONOOXYGENASE, FAD-BINDING"/>
    <property type="match status" value="1"/>
</dbReference>
<accession>A0A178Z9P4</accession>
<organism evidence="7 8">
    <name type="scientific">Fonsecaea erecta</name>
    <dbReference type="NCBI Taxonomy" id="1367422"/>
    <lineage>
        <taxon>Eukaryota</taxon>
        <taxon>Fungi</taxon>
        <taxon>Dikarya</taxon>
        <taxon>Ascomycota</taxon>
        <taxon>Pezizomycotina</taxon>
        <taxon>Eurotiomycetes</taxon>
        <taxon>Chaetothyriomycetidae</taxon>
        <taxon>Chaetothyriales</taxon>
        <taxon>Herpotrichiellaceae</taxon>
        <taxon>Fonsecaea</taxon>
    </lineage>
</organism>
<keyword evidence="5" id="KW-0503">Monooxygenase</keyword>
<dbReference type="OrthoDB" id="47494at2759"/>
<dbReference type="Gene3D" id="3.50.50.60">
    <property type="entry name" value="FAD/NAD(P)-binding domain"/>
    <property type="match status" value="1"/>
</dbReference>
<evidence type="ECO:0000259" key="6">
    <source>
        <dbReference type="Pfam" id="PF01494"/>
    </source>
</evidence>
<gene>
    <name evidence="7" type="ORF">AYL99_09947</name>
</gene>
<dbReference type="PRINTS" id="PR00420">
    <property type="entry name" value="RNGMNOXGNASE"/>
</dbReference>
<keyword evidence="8" id="KW-1185">Reference proteome</keyword>
<evidence type="ECO:0000313" key="8">
    <source>
        <dbReference type="Proteomes" id="UP000078343"/>
    </source>
</evidence>
<dbReference type="Proteomes" id="UP000078343">
    <property type="component" value="Unassembled WGS sequence"/>
</dbReference>
<dbReference type="GO" id="GO:0071949">
    <property type="term" value="F:FAD binding"/>
    <property type="evidence" value="ECO:0007669"/>
    <property type="project" value="InterPro"/>
</dbReference>
<keyword evidence="2" id="KW-0285">Flavoprotein</keyword>
<name>A0A178Z9P4_9EURO</name>
<evidence type="ECO:0000313" key="7">
    <source>
        <dbReference type="EMBL" id="OAP55795.1"/>
    </source>
</evidence>
<comment type="caution">
    <text evidence="7">The sequence shown here is derived from an EMBL/GenBank/DDBJ whole genome shotgun (WGS) entry which is preliminary data.</text>
</comment>
<evidence type="ECO:0000256" key="2">
    <source>
        <dbReference type="ARBA" id="ARBA00022630"/>
    </source>
</evidence>
<feature type="domain" description="FAD-binding" evidence="6">
    <location>
        <begin position="2"/>
        <end position="377"/>
    </location>
</feature>
<dbReference type="Pfam" id="PF01494">
    <property type="entry name" value="FAD_binding_3"/>
    <property type="match status" value="1"/>
</dbReference>
<dbReference type="RefSeq" id="XP_018689162.1">
    <property type="nucleotide sequence ID" value="XM_018841453.1"/>
</dbReference>
<dbReference type="AlphaFoldDB" id="A0A178Z9P4"/>
<dbReference type="InterPro" id="IPR036188">
    <property type="entry name" value="FAD/NAD-bd_sf"/>
</dbReference>
<dbReference type="GO" id="GO:0004497">
    <property type="term" value="F:monooxygenase activity"/>
    <property type="evidence" value="ECO:0007669"/>
    <property type="project" value="UniProtKB-KW"/>
</dbReference>
<sequence>MRVLIIGGGFGGLCLANGLQGEPGIEIQVFERHVDPTHELAGYGLHVGADGARALQRCLSPESWGRFLAATTPAGAQWAFRDTQLRLLALRDDAKISGKPQAAVERRAVHRAEFRDILLKGLVHPGSGTTVTVHWAKLFTHYEHLDDGRVRAHFADATSADGDVLIGADGAKSQVRVQRLPDLNREELGIVIICGRYQLDEQRAQSLPTFMTDGSLNNIVPYGKGWLFIASFPSTEGERGPVENYTLWAYVVPKTETPTDPRALSPSQLRDIALAGVRGWAAPLVTVVRDTDVPTVSPIVLRSMPHLSPWDTNNVALLGDAIHNMTPMAGVGANIALRDAHILTDLLIGAQRGETSLLDAIATYEHKMRQYANAAVALSRQIAEGASSSQKLQRWVFHCLLRLAQASPMVMKATIGRGGVGD</sequence>